<protein>
    <recommendedName>
        <fullName evidence="11">Integrase zinc-binding domain-containing protein</fullName>
    </recommendedName>
</protein>
<dbReference type="InterPro" id="IPR041588">
    <property type="entry name" value="Integrase_H2C2"/>
</dbReference>
<reference evidence="9" key="4">
    <citation type="submission" date="2019-03" db="UniProtKB">
        <authorList>
            <consortium name="EnsemblPlants"/>
        </authorList>
    </citation>
    <scope>IDENTIFICATION</scope>
</reference>
<dbReference type="Pfam" id="PF17921">
    <property type="entry name" value="Integrase_H2C2"/>
    <property type="match status" value="1"/>
</dbReference>
<keyword evidence="4" id="KW-0255">Endonuclease</keyword>
<dbReference type="PANTHER" id="PTHR37984:SF5">
    <property type="entry name" value="PROTEIN NYNRIN-LIKE"/>
    <property type="match status" value="1"/>
</dbReference>
<keyword evidence="6" id="KW-0695">RNA-directed DNA polymerase</keyword>
<dbReference type="Gene3D" id="1.10.340.70">
    <property type="match status" value="1"/>
</dbReference>
<dbReference type="SUPFAM" id="SSF56672">
    <property type="entry name" value="DNA/RNA polymerases"/>
    <property type="match status" value="1"/>
</dbReference>
<dbReference type="Gramene" id="AET4Gv20340300.1">
    <property type="protein sequence ID" value="AET4Gv20340300.1"/>
    <property type="gene ID" value="AET4Gv20340300"/>
</dbReference>
<dbReference type="InterPro" id="IPR043502">
    <property type="entry name" value="DNA/RNA_pol_sf"/>
</dbReference>
<proteinExistence type="predicted"/>
<reference evidence="10" key="2">
    <citation type="journal article" date="2017" name="Nat. Plants">
        <title>The Aegilops tauschii genome reveals multiple impacts of transposons.</title>
        <authorList>
            <person name="Zhao G."/>
            <person name="Zou C."/>
            <person name="Li K."/>
            <person name="Wang K."/>
            <person name="Li T."/>
            <person name="Gao L."/>
            <person name="Zhang X."/>
            <person name="Wang H."/>
            <person name="Yang Z."/>
            <person name="Liu X."/>
            <person name="Jiang W."/>
            <person name="Mao L."/>
            <person name="Kong X."/>
            <person name="Jiao Y."/>
            <person name="Jia J."/>
        </authorList>
    </citation>
    <scope>NUCLEOTIDE SEQUENCE [LARGE SCALE GENOMIC DNA]</scope>
    <source>
        <strain evidence="10">cv. AL8/78</strain>
    </source>
</reference>
<keyword evidence="10" id="KW-1185">Reference proteome</keyword>
<evidence type="ECO:0000256" key="4">
    <source>
        <dbReference type="ARBA" id="ARBA00022759"/>
    </source>
</evidence>
<evidence type="ECO:0000256" key="1">
    <source>
        <dbReference type="ARBA" id="ARBA00022679"/>
    </source>
</evidence>
<dbReference type="Proteomes" id="UP000015105">
    <property type="component" value="Chromosome 4D"/>
</dbReference>
<sequence>LAVIMAVDKWRPYLQRGPFQIVTDHKSLCNLEDQILTTDLQRKAMAKLVGLQFQIKYRKGSDNGAADSLSRVGHLLEAHAISTLQPDWVQEVSNSYVTDTVATQLLQELAIQSPNAKGYALKKGLITYKGRMYIGANLALQTKLIAAHHDTAVGGHSGIQATYHRLKQLYYWPGLKVAVENYIHQCIVCQQ</sequence>
<evidence type="ECO:0000313" key="10">
    <source>
        <dbReference type="Proteomes" id="UP000015105"/>
    </source>
</evidence>
<evidence type="ECO:0000256" key="6">
    <source>
        <dbReference type="ARBA" id="ARBA00022918"/>
    </source>
</evidence>
<evidence type="ECO:0000259" key="7">
    <source>
        <dbReference type="Pfam" id="PF17917"/>
    </source>
</evidence>
<dbReference type="InterPro" id="IPR050951">
    <property type="entry name" value="Retrovirus_Pol_polyprotein"/>
</dbReference>
<dbReference type="Pfam" id="PF17917">
    <property type="entry name" value="RT_RNaseH"/>
    <property type="match status" value="1"/>
</dbReference>
<reference evidence="10" key="1">
    <citation type="journal article" date="2014" name="Science">
        <title>Ancient hybridizations among the ancestral genomes of bread wheat.</title>
        <authorList>
            <consortium name="International Wheat Genome Sequencing Consortium,"/>
            <person name="Marcussen T."/>
            <person name="Sandve S.R."/>
            <person name="Heier L."/>
            <person name="Spannagl M."/>
            <person name="Pfeifer M."/>
            <person name="Jakobsen K.S."/>
            <person name="Wulff B.B."/>
            <person name="Steuernagel B."/>
            <person name="Mayer K.F."/>
            <person name="Olsen O.A."/>
        </authorList>
    </citation>
    <scope>NUCLEOTIDE SEQUENCE [LARGE SCALE GENOMIC DNA]</scope>
    <source>
        <strain evidence="10">cv. AL8/78</strain>
    </source>
</reference>
<feature type="domain" description="Reverse transcriptase RNase H-like" evidence="7">
    <location>
        <begin position="1"/>
        <end position="43"/>
    </location>
</feature>
<dbReference type="GO" id="GO:0016787">
    <property type="term" value="F:hydrolase activity"/>
    <property type="evidence" value="ECO:0007669"/>
    <property type="project" value="UniProtKB-KW"/>
</dbReference>
<accession>A0A453HXK3</accession>
<evidence type="ECO:0008006" key="11">
    <source>
        <dbReference type="Google" id="ProtNLM"/>
    </source>
</evidence>
<evidence type="ECO:0000313" key="9">
    <source>
        <dbReference type="EnsemblPlants" id="AET4Gv20340300.1"/>
    </source>
</evidence>
<dbReference type="GO" id="GO:0004519">
    <property type="term" value="F:endonuclease activity"/>
    <property type="evidence" value="ECO:0007669"/>
    <property type="project" value="UniProtKB-KW"/>
</dbReference>
<dbReference type="AlphaFoldDB" id="A0A453HXK3"/>
<dbReference type="FunFam" id="1.10.340.70:FF:000001">
    <property type="entry name" value="Retrovirus-related Pol polyprotein from transposon gypsy-like Protein"/>
    <property type="match status" value="1"/>
</dbReference>
<evidence type="ECO:0000256" key="5">
    <source>
        <dbReference type="ARBA" id="ARBA00022801"/>
    </source>
</evidence>
<dbReference type="PANTHER" id="PTHR37984">
    <property type="entry name" value="PROTEIN CBG26694"/>
    <property type="match status" value="1"/>
</dbReference>
<evidence type="ECO:0000256" key="2">
    <source>
        <dbReference type="ARBA" id="ARBA00022695"/>
    </source>
</evidence>
<dbReference type="GO" id="GO:0003964">
    <property type="term" value="F:RNA-directed DNA polymerase activity"/>
    <property type="evidence" value="ECO:0007669"/>
    <property type="project" value="UniProtKB-KW"/>
</dbReference>
<organism evidence="9 10">
    <name type="scientific">Aegilops tauschii subsp. strangulata</name>
    <name type="common">Goatgrass</name>
    <dbReference type="NCBI Taxonomy" id="200361"/>
    <lineage>
        <taxon>Eukaryota</taxon>
        <taxon>Viridiplantae</taxon>
        <taxon>Streptophyta</taxon>
        <taxon>Embryophyta</taxon>
        <taxon>Tracheophyta</taxon>
        <taxon>Spermatophyta</taxon>
        <taxon>Magnoliopsida</taxon>
        <taxon>Liliopsida</taxon>
        <taxon>Poales</taxon>
        <taxon>Poaceae</taxon>
        <taxon>BOP clade</taxon>
        <taxon>Pooideae</taxon>
        <taxon>Triticodae</taxon>
        <taxon>Triticeae</taxon>
        <taxon>Triticinae</taxon>
        <taxon>Aegilops</taxon>
    </lineage>
</organism>
<dbReference type="STRING" id="200361.A0A453HXK3"/>
<evidence type="ECO:0000259" key="8">
    <source>
        <dbReference type="Pfam" id="PF17921"/>
    </source>
</evidence>
<dbReference type="InterPro" id="IPR041373">
    <property type="entry name" value="RT_RNaseH"/>
</dbReference>
<reference evidence="9" key="3">
    <citation type="journal article" date="2017" name="Nature">
        <title>Genome sequence of the progenitor of the wheat D genome Aegilops tauschii.</title>
        <authorList>
            <person name="Luo M.C."/>
            <person name="Gu Y.Q."/>
            <person name="Puiu D."/>
            <person name="Wang H."/>
            <person name="Twardziok S.O."/>
            <person name="Deal K.R."/>
            <person name="Huo N."/>
            <person name="Zhu T."/>
            <person name="Wang L."/>
            <person name="Wang Y."/>
            <person name="McGuire P.E."/>
            <person name="Liu S."/>
            <person name="Long H."/>
            <person name="Ramasamy R.K."/>
            <person name="Rodriguez J.C."/>
            <person name="Van S.L."/>
            <person name="Yuan L."/>
            <person name="Wang Z."/>
            <person name="Xia Z."/>
            <person name="Xiao L."/>
            <person name="Anderson O.D."/>
            <person name="Ouyang S."/>
            <person name="Liang Y."/>
            <person name="Zimin A.V."/>
            <person name="Pertea G."/>
            <person name="Qi P."/>
            <person name="Bennetzen J.L."/>
            <person name="Dai X."/>
            <person name="Dawson M.W."/>
            <person name="Muller H.G."/>
            <person name="Kugler K."/>
            <person name="Rivarola-Duarte L."/>
            <person name="Spannagl M."/>
            <person name="Mayer K.F.X."/>
            <person name="Lu F.H."/>
            <person name="Bevan M.W."/>
            <person name="Leroy P."/>
            <person name="Li P."/>
            <person name="You F.M."/>
            <person name="Sun Q."/>
            <person name="Liu Z."/>
            <person name="Lyons E."/>
            <person name="Wicker T."/>
            <person name="Salzberg S.L."/>
            <person name="Devos K.M."/>
            <person name="Dvorak J."/>
        </authorList>
    </citation>
    <scope>NUCLEOTIDE SEQUENCE [LARGE SCALE GENOMIC DNA]</scope>
    <source>
        <strain evidence="9">cv. AL8/78</strain>
    </source>
</reference>
<keyword evidence="3" id="KW-0540">Nuclease</keyword>
<dbReference type="EnsemblPlants" id="AET4Gv20340300.1">
    <property type="protein sequence ID" value="AET4Gv20340300.1"/>
    <property type="gene ID" value="AET4Gv20340300"/>
</dbReference>
<keyword evidence="1" id="KW-0808">Transferase</keyword>
<keyword evidence="2" id="KW-0548">Nucleotidyltransferase</keyword>
<evidence type="ECO:0000256" key="3">
    <source>
        <dbReference type="ARBA" id="ARBA00022722"/>
    </source>
</evidence>
<name>A0A453HXK3_AEGTS</name>
<keyword evidence="5" id="KW-0378">Hydrolase</keyword>
<feature type="domain" description="Integrase zinc-binding" evidence="8">
    <location>
        <begin position="139"/>
        <end position="191"/>
    </location>
</feature>
<reference evidence="9" key="5">
    <citation type="journal article" date="2021" name="G3 (Bethesda)">
        <title>Aegilops tauschii genome assembly Aet v5.0 features greater sequence contiguity and improved annotation.</title>
        <authorList>
            <person name="Wang L."/>
            <person name="Zhu T."/>
            <person name="Rodriguez J.C."/>
            <person name="Deal K.R."/>
            <person name="Dubcovsky J."/>
            <person name="McGuire P.E."/>
            <person name="Lux T."/>
            <person name="Spannagl M."/>
            <person name="Mayer K.F.X."/>
            <person name="Baldrich P."/>
            <person name="Meyers B.C."/>
            <person name="Huo N."/>
            <person name="Gu Y.Q."/>
            <person name="Zhou H."/>
            <person name="Devos K.M."/>
            <person name="Bennetzen J.L."/>
            <person name="Unver T."/>
            <person name="Budak H."/>
            <person name="Gulick P.J."/>
            <person name="Galiba G."/>
            <person name="Kalapos B."/>
            <person name="Nelson D.R."/>
            <person name="Li P."/>
            <person name="You F.M."/>
            <person name="Luo M.C."/>
            <person name="Dvorak J."/>
        </authorList>
    </citation>
    <scope>NUCLEOTIDE SEQUENCE [LARGE SCALE GENOMIC DNA]</scope>
    <source>
        <strain evidence="9">cv. AL8/78</strain>
    </source>
</reference>